<evidence type="ECO:0000313" key="8">
    <source>
        <dbReference type="Proteomes" id="UP001177744"/>
    </source>
</evidence>
<dbReference type="GO" id="GO:0003834">
    <property type="term" value="F:beta-carotene 15,15'-dioxygenase activity"/>
    <property type="evidence" value="ECO:0007669"/>
    <property type="project" value="TreeGrafter"/>
</dbReference>
<evidence type="ECO:0008006" key="9">
    <source>
        <dbReference type="Google" id="ProtNLM"/>
    </source>
</evidence>
<evidence type="ECO:0000256" key="3">
    <source>
        <dbReference type="ARBA" id="ARBA00023004"/>
    </source>
</evidence>
<comment type="similarity">
    <text evidence="1 5">Belongs to the carotenoid oxygenase family.</text>
</comment>
<keyword evidence="2 4" id="KW-0479">Metal-binding</keyword>
<evidence type="ECO:0000313" key="7">
    <source>
        <dbReference type="EMBL" id="KAK1330418.1"/>
    </source>
</evidence>
<evidence type="ECO:0000256" key="2">
    <source>
        <dbReference type="ARBA" id="ARBA00022723"/>
    </source>
</evidence>
<accession>A0AA40LG65</accession>
<gene>
    <name evidence="7" type="ORF">QTO34_010607</name>
</gene>
<keyword evidence="3 4" id="KW-0408">Iron</keyword>
<feature type="region of interest" description="Disordered" evidence="6">
    <location>
        <begin position="482"/>
        <end position="515"/>
    </location>
</feature>
<dbReference type="Pfam" id="PF03055">
    <property type="entry name" value="RPE65"/>
    <property type="match status" value="1"/>
</dbReference>
<proteinExistence type="inferred from homology"/>
<feature type="binding site" evidence="4">
    <location>
        <position position="202"/>
    </location>
    <ligand>
        <name>Fe cation</name>
        <dbReference type="ChEBI" id="CHEBI:24875"/>
        <note>catalytic</note>
    </ligand>
</feature>
<dbReference type="GO" id="GO:0046872">
    <property type="term" value="F:metal ion binding"/>
    <property type="evidence" value="ECO:0007669"/>
    <property type="project" value="UniProtKB-KW"/>
</dbReference>
<feature type="binding site" evidence="4">
    <location>
        <position position="138"/>
    </location>
    <ligand>
        <name>Fe cation</name>
        <dbReference type="ChEBI" id="CHEBI:24875"/>
        <note>catalytic</note>
    </ligand>
</feature>
<protein>
    <recommendedName>
        <fullName evidence="9">Beta,beta-carotene 15,15'-dioxygenase</fullName>
    </recommendedName>
</protein>
<keyword evidence="8" id="KW-1185">Reference proteome</keyword>
<organism evidence="7 8">
    <name type="scientific">Cnephaeus nilssonii</name>
    <name type="common">Northern bat</name>
    <name type="synonym">Eptesicus nilssonii</name>
    <dbReference type="NCBI Taxonomy" id="3371016"/>
    <lineage>
        <taxon>Eukaryota</taxon>
        <taxon>Metazoa</taxon>
        <taxon>Chordata</taxon>
        <taxon>Craniata</taxon>
        <taxon>Vertebrata</taxon>
        <taxon>Euteleostomi</taxon>
        <taxon>Mammalia</taxon>
        <taxon>Eutheria</taxon>
        <taxon>Laurasiatheria</taxon>
        <taxon>Chiroptera</taxon>
        <taxon>Yangochiroptera</taxon>
        <taxon>Vespertilionidae</taxon>
        <taxon>Cnephaeus</taxon>
    </lineage>
</organism>
<dbReference type="EMBL" id="JAULJE010000021">
    <property type="protein sequence ID" value="KAK1330418.1"/>
    <property type="molecule type" value="Genomic_DNA"/>
</dbReference>
<dbReference type="PANTHER" id="PTHR10543">
    <property type="entry name" value="BETA-CAROTENE DIOXYGENASE"/>
    <property type="match status" value="1"/>
</dbReference>
<reference evidence="7" key="1">
    <citation type="submission" date="2023-06" db="EMBL/GenBank/DDBJ databases">
        <title>Reference genome for the Northern bat (Eptesicus nilssonii), a most northern bat species.</title>
        <authorList>
            <person name="Laine V.N."/>
            <person name="Pulliainen A.T."/>
            <person name="Lilley T.M."/>
        </authorList>
    </citation>
    <scope>NUCLEOTIDE SEQUENCE</scope>
    <source>
        <strain evidence="7">BLF_Eptnil</strain>
        <tissue evidence="7">Kidney</tissue>
    </source>
</reference>
<dbReference type="GO" id="GO:0042574">
    <property type="term" value="P:retinal metabolic process"/>
    <property type="evidence" value="ECO:0007669"/>
    <property type="project" value="TreeGrafter"/>
</dbReference>
<dbReference type="AlphaFoldDB" id="A0AA40LG65"/>
<comment type="caution">
    <text evidence="7">The sequence shown here is derived from an EMBL/GenBank/DDBJ whole genome shotgun (WGS) entry which is preliminary data.</text>
</comment>
<evidence type="ECO:0000256" key="4">
    <source>
        <dbReference type="PIRSR" id="PIRSR604294-1"/>
    </source>
</evidence>
<dbReference type="GO" id="GO:0016121">
    <property type="term" value="P:carotene catabolic process"/>
    <property type="evidence" value="ECO:0007669"/>
    <property type="project" value="TreeGrafter"/>
</dbReference>
<evidence type="ECO:0000256" key="6">
    <source>
        <dbReference type="SAM" id="MobiDB-lite"/>
    </source>
</evidence>
<name>A0AA40LG65_CNENI</name>
<evidence type="ECO:0000256" key="5">
    <source>
        <dbReference type="RuleBase" id="RU003799"/>
    </source>
</evidence>
<evidence type="ECO:0000256" key="1">
    <source>
        <dbReference type="ARBA" id="ARBA00006787"/>
    </source>
</evidence>
<sequence>MSLSLGARAMDVLFGKNKKEQLEPVRAKVTGEVYYRSRYLRSDTYNANMEANRIVVSEFGTMAYPDPSKNIFSKAFTYLSHTIPDFTDNCLINFMKCGGDFYATTETNYIRKINPQTLETLEKVDYRKYLAINLATAHPHYDSAGNVLNIGTSIVDKGKTKYVIFKIPATAPDRTKGKSPLQHTEVLCSIPSRSLLSPSYYHSFGVTENYIIFLEQPFKLDILKMATAYIRGVSWASCLAFHREDKTYIHIVNQRTGKPVSTKFYTDPMVVFHHVNAYEEDGCLLFDVIAYEDSSLYQCLYLANLKEGFEGNSRIVPVPTLKRFAVPLCMDKNAEVGSNLIKLASTTARALKEKDDQVYCQPELLCEGLELPQINYAHNGKPYRYVFAIEVQRTPIPNKILKYDILTKSFLRWREEHCWPSESVFLSSPDAKEEDDGILLTAVVSSDPQKLPFLLILDAKSFAELARAYVDVDMHLDLQGYSSRTQTGTQGSRPLPRKSRTGLQTAPWPRQTGQA</sequence>
<dbReference type="Proteomes" id="UP001177744">
    <property type="component" value="Unassembled WGS sequence"/>
</dbReference>
<comment type="cofactor">
    <cofactor evidence="4">
        <name>Fe(2+)</name>
        <dbReference type="ChEBI" id="CHEBI:29033"/>
    </cofactor>
    <text evidence="4">Binds 1 Fe(2+) ion per subunit.</text>
</comment>
<dbReference type="InterPro" id="IPR004294">
    <property type="entry name" value="Carotenoid_Oase"/>
</dbReference>
<dbReference type="GO" id="GO:0010436">
    <property type="term" value="F:carotenoid dioxygenase activity"/>
    <property type="evidence" value="ECO:0007669"/>
    <property type="project" value="TreeGrafter"/>
</dbReference>
<dbReference type="PANTHER" id="PTHR10543:SF132">
    <property type="entry name" value="BETA,BETA-CAROTENE 15,15'-DIOXYGENASE"/>
    <property type="match status" value="1"/>
</dbReference>
<feature type="compositionally biased region" description="Polar residues" evidence="6">
    <location>
        <begin position="482"/>
        <end position="492"/>
    </location>
</feature>
<feature type="binding site" evidence="4">
    <location>
        <position position="273"/>
    </location>
    <ligand>
        <name>Fe cation</name>
        <dbReference type="ChEBI" id="CHEBI:24875"/>
        <note>catalytic</note>
    </ligand>
</feature>